<dbReference type="AlphaFoldDB" id="A0A915HFI5"/>
<organism evidence="1 2">
    <name type="scientific">Romanomermis culicivorax</name>
    <name type="common">Nematode worm</name>
    <dbReference type="NCBI Taxonomy" id="13658"/>
    <lineage>
        <taxon>Eukaryota</taxon>
        <taxon>Metazoa</taxon>
        <taxon>Ecdysozoa</taxon>
        <taxon>Nematoda</taxon>
        <taxon>Enoplea</taxon>
        <taxon>Dorylaimia</taxon>
        <taxon>Mermithida</taxon>
        <taxon>Mermithoidea</taxon>
        <taxon>Mermithidae</taxon>
        <taxon>Romanomermis</taxon>
    </lineage>
</organism>
<accession>A0A915HFI5</accession>
<name>A0A915HFI5_ROMCU</name>
<reference evidence="2" key="1">
    <citation type="submission" date="2022-11" db="UniProtKB">
        <authorList>
            <consortium name="WormBaseParasite"/>
        </authorList>
    </citation>
    <scope>IDENTIFICATION</scope>
</reference>
<evidence type="ECO:0000313" key="1">
    <source>
        <dbReference type="Proteomes" id="UP000887565"/>
    </source>
</evidence>
<protein>
    <submittedName>
        <fullName evidence="2">Uncharacterized protein</fullName>
    </submittedName>
</protein>
<evidence type="ECO:0000313" key="2">
    <source>
        <dbReference type="WBParaSite" id="nRc.2.0.1.t00807-RA"/>
    </source>
</evidence>
<keyword evidence="1" id="KW-1185">Reference proteome</keyword>
<sequence length="35" mass="3883">TVYTERIGIPNSPFVIPTERIGISKDSERIGIPNI</sequence>
<dbReference type="WBParaSite" id="nRc.2.0.1.t00807-RA">
    <property type="protein sequence ID" value="nRc.2.0.1.t00807-RA"/>
    <property type="gene ID" value="nRc.2.0.1.g00807"/>
</dbReference>
<proteinExistence type="predicted"/>
<dbReference type="Proteomes" id="UP000887565">
    <property type="component" value="Unplaced"/>
</dbReference>